<protein>
    <submittedName>
        <fullName evidence="2">Uncharacterized protein</fullName>
    </submittedName>
</protein>
<evidence type="ECO:0000313" key="2">
    <source>
        <dbReference type="EMBL" id="KAF2834766.1"/>
    </source>
</evidence>
<feature type="compositionally biased region" description="Basic residues" evidence="1">
    <location>
        <begin position="1"/>
        <end position="11"/>
    </location>
</feature>
<dbReference type="AlphaFoldDB" id="A0A9P4S1Z2"/>
<gene>
    <name evidence="2" type="ORF">M501DRAFT_963863</name>
</gene>
<dbReference type="Proteomes" id="UP000799429">
    <property type="component" value="Unassembled WGS sequence"/>
</dbReference>
<feature type="region of interest" description="Disordered" evidence="1">
    <location>
        <begin position="274"/>
        <end position="299"/>
    </location>
</feature>
<comment type="caution">
    <text evidence="2">The sequence shown here is derived from an EMBL/GenBank/DDBJ whole genome shotgun (WGS) entry which is preliminary data.</text>
</comment>
<proteinExistence type="predicted"/>
<keyword evidence="3" id="KW-1185">Reference proteome</keyword>
<reference evidence="2" key="1">
    <citation type="journal article" date="2020" name="Stud. Mycol.">
        <title>101 Dothideomycetes genomes: a test case for predicting lifestyles and emergence of pathogens.</title>
        <authorList>
            <person name="Haridas S."/>
            <person name="Albert R."/>
            <person name="Binder M."/>
            <person name="Bloem J."/>
            <person name="Labutti K."/>
            <person name="Salamov A."/>
            <person name="Andreopoulos B."/>
            <person name="Baker S."/>
            <person name="Barry K."/>
            <person name="Bills G."/>
            <person name="Bluhm B."/>
            <person name="Cannon C."/>
            <person name="Castanera R."/>
            <person name="Culley D."/>
            <person name="Daum C."/>
            <person name="Ezra D."/>
            <person name="Gonzalez J."/>
            <person name="Henrissat B."/>
            <person name="Kuo A."/>
            <person name="Liang C."/>
            <person name="Lipzen A."/>
            <person name="Lutzoni F."/>
            <person name="Magnuson J."/>
            <person name="Mondo S."/>
            <person name="Nolan M."/>
            <person name="Ohm R."/>
            <person name="Pangilinan J."/>
            <person name="Park H.-J."/>
            <person name="Ramirez L."/>
            <person name="Alfaro M."/>
            <person name="Sun H."/>
            <person name="Tritt A."/>
            <person name="Yoshinaga Y."/>
            <person name="Zwiers L.-H."/>
            <person name="Turgeon B."/>
            <person name="Goodwin S."/>
            <person name="Spatafora J."/>
            <person name="Crous P."/>
            <person name="Grigoriev I."/>
        </authorList>
    </citation>
    <scope>NUCLEOTIDE SEQUENCE</scope>
    <source>
        <strain evidence="2">CBS 101060</strain>
    </source>
</reference>
<evidence type="ECO:0000313" key="3">
    <source>
        <dbReference type="Proteomes" id="UP000799429"/>
    </source>
</evidence>
<feature type="region of interest" description="Disordered" evidence="1">
    <location>
        <begin position="1"/>
        <end position="20"/>
    </location>
</feature>
<dbReference type="OrthoDB" id="5365129at2759"/>
<accession>A0A9P4S1Z2</accession>
<feature type="compositionally biased region" description="Basic and acidic residues" evidence="1">
    <location>
        <begin position="278"/>
        <end position="299"/>
    </location>
</feature>
<evidence type="ECO:0000256" key="1">
    <source>
        <dbReference type="SAM" id="MobiDB-lite"/>
    </source>
</evidence>
<dbReference type="EMBL" id="MU006115">
    <property type="protein sequence ID" value="KAF2834766.1"/>
    <property type="molecule type" value="Genomic_DNA"/>
</dbReference>
<organism evidence="2 3">
    <name type="scientific">Patellaria atrata CBS 101060</name>
    <dbReference type="NCBI Taxonomy" id="1346257"/>
    <lineage>
        <taxon>Eukaryota</taxon>
        <taxon>Fungi</taxon>
        <taxon>Dikarya</taxon>
        <taxon>Ascomycota</taxon>
        <taxon>Pezizomycotina</taxon>
        <taxon>Dothideomycetes</taxon>
        <taxon>Dothideomycetes incertae sedis</taxon>
        <taxon>Patellariales</taxon>
        <taxon>Patellariaceae</taxon>
        <taxon>Patellaria</taxon>
    </lineage>
</organism>
<feature type="compositionally biased region" description="Polar residues" evidence="1">
    <location>
        <begin position="192"/>
        <end position="201"/>
    </location>
</feature>
<name>A0A9P4S1Z2_9PEZI</name>
<feature type="region of interest" description="Disordered" evidence="1">
    <location>
        <begin position="179"/>
        <end position="201"/>
    </location>
</feature>
<sequence>MGRHIGSHRGSKSNIQDGSFLDVEVSHDTEGDTRQAEYLSVSKGGDDALCIAYITVTWPDGGQRSWMGDVGKKCGSHWYPSHTIVDGYDSKPACMWIDGDQSYGILTEGFGVHITDFTPTQERVDAYNENPDLICKSKPRFHIYDDLTSDMYLPFFNPPLEYEPGTLLDIDTSKVFVDGDSTGSLPPKKRSTPIQRRNGTISSNNFMRNRLVSSRDPSQSARELCDSPTSFGPDFVSYAEGVFCDMLTKELWPLCSEQHRAACFDTNTKTMRPGMGIRGRDGSSGREVPEKSYDRTDEW</sequence>